<dbReference type="EMBL" id="JGZO01000006">
    <property type="protein sequence ID" value="KFI94675.1"/>
    <property type="molecule type" value="Genomic_DNA"/>
</dbReference>
<reference evidence="2 3" key="1">
    <citation type="submission" date="2014-03" db="EMBL/GenBank/DDBJ databases">
        <title>Genomics of Bifidobacteria.</title>
        <authorList>
            <person name="Ventura M."/>
            <person name="Milani C."/>
            <person name="Lugli G.A."/>
        </authorList>
    </citation>
    <scope>NUCLEOTIDE SEQUENCE [LARGE SCALE GENOMIC DNA]</scope>
    <source>
        <strain evidence="2 3">LMG 21589</strain>
    </source>
</reference>
<evidence type="ECO:0000313" key="2">
    <source>
        <dbReference type="EMBL" id="KFI94675.1"/>
    </source>
</evidence>
<name>A0A087DGM5_9BIFI</name>
<keyword evidence="3" id="KW-1185">Reference proteome</keyword>
<dbReference type="Proteomes" id="UP000029033">
    <property type="component" value="Unassembled WGS sequence"/>
</dbReference>
<evidence type="ECO:0000256" key="1">
    <source>
        <dbReference type="SAM" id="MobiDB-lite"/>
    </source>
</evidence>
<dbReference type="STRING" id="158787.BSCA_0727"/>
<accession>A0A087DGM5</accession>
<feature type="region of interest" description="Disordered" evidence="1">
    <location>
        <begin position="1"/>
        <end position="31"/>
    </location>
</feature>
<comment type="caution">
    <text evidence="2">The sequence shown here is derived from an EMBL/GenBank/DDBJ whole genome shotgun (WGS) entry which is preliminary data.</text>
</comment>
<dbReference type="AlphaFoldDB" id="A0A087DGM5"/>
<organism evidence="2 3">
    <name type="scientific">Bifidobacterium scardovii</name>
    <dbReference type="NCBI Taxonomy" id="158787"/>
    <lineage>
        <taxon>Bacteria</taxon>
        <taxon>Bacillati</taxon>
        <taxon>Actinomycetota</taxon>
        <taxon>Actinomycetes</taxon>
        <taxon>Bifidobacteriales</taxon>
        <taxon>Bifidobacteriaceae</taxon>
        <taxon>Bifidobacterium</taxon>
    </lineage>
</organism>
<proteinExistence type="predicted"/>
<gene>
    <name evidence="2" type="ORF">BSCA_0727</name>
</gene>
<protein>
    <submittedName>
        <fullName evidence="2">Uncharacterized protein</fullName>
    </submittedName>
</protein>
<evidence type="ECO:0000313" key="3">
    <source>
        <dbReference type="Proteomes" id="UP000029033"/>
    </source>
</evidence>
<dbReference type="eggNOG" id="ENOG5031K4I">
    <property type="taxonomic scope" value="Bacteria"/>
</dbReference>
<dbReference type="GeneID" id="85166463"/>
<sequence length="262" mass="28592">MRVTITTLGQPELRLSMRDDSPANRPDSPIGPMVWLDRHPLDGWYDGVDLKTQAADNPAGDGLYMPARLLMAERVVTIKGHQTRNPHDEGSSIGDMRLRDLLRALVGQPVTLSVADTMGVREATGYVSSKIISGDENENYGLLRFAIILTCPDPLVYSNPVTYQASGSRIMAENNGTAASWPVLAVSGSPKRIVASLDGRRVDWRFDDRPVQAAELDFATMIPTIGTVSNDDGFQIPPGRHTISVTVQGSADVALRVRNAWR</sequence>
<dbReference type="RefSeq" id="WP_033519159.1">
    <property type="nucleotide sequence ID" value="NZ_JASOEM010000012.1"/>
</dbReference>